<evidence type="ECO:0000313" key="3">
    <source>
        <dbReference type="Proteomes" id="UP000009027"/>
    </source>
</evidence>
<sequence length="293" mass="31567">MQIACARMPAAFSFLVTALTAAIRARSVAASVPVRSGARATRGDAPPRRGGAALPSDVPVQRALFSRRFLSQCLPAAVLSRDTHPLPSVWARCSRAVPLWRAQPLSAVTAGARLGRSLSARCLVDVSHVKILRRASFSACSVLRTRCRSASRGNCVLYSANAAGFVRRPVRRAGCSFPAPKLPFVLRMCFRCFFAERARARTTERWRIPASVGVRALCTDRPRARCDWRCVSTKHGTATGEGRPTPALRPSRGSGCDAGRCGVTSVLCVLPHVRRAAAVKVSRACAGFAWQTL</sequence>
<name>F9WLW4_TRYVY</name>
<dbReference type="AlphaFoldDB" id="F9WLW4"/>
<dbReference type="Proteomes" id="UP000009027">
    <property type="component" value="Unassembled WGS sequence"/>
</dbReference>
<evidence type="ECO:0000313" key="2">
    <source>
        <dbReference type="EMBL" id="CCD18508.1"/>
    </source>
</evidence>
<protein>
    <submittedName>
        <fullName evidence="2">Uncharacterized protein</fullName>
    </submittedName>
</protein>
<evidence type="ECO:0000256" key="1">
    <source>
        <dbReference type="SAM" id="SignalP"/>
    </source>
</evidence>
<keyword evidence="3" id="KW-1185">Reference proteome</keyword>
<dbReference type="EMBL" id="CAEX01001317">
    <property type="protein sequence ID" value="CCD18508.1"/>
    <property type="molecule type" value="Genomic_DNA"/>
</dbReference>
<gene>
    <name evidence="2" type="ORF">TvY486_0012020</name>
</gene>
<feature type="chain" id="PRO_5003395178" evidence="1">
    <location>
        <begin position="31"/>
        <end position="293"/>
    </location>
</feature>
<proteinExistence type="predicted"/>
<accession>F9WLW4</accession>
<organism evidence="2 3">
    <name type="scientific">Trypanosoma vivax (strain Y486)</name>
    <dbReference type="NCBI Taxonomy" id="1055687"/>
    <lineage>
        <taxon>Eukaryota</taxon>
        <taxon>Discoba</taxon>
        <taxon>Euglenozoa</taxon>
        <taxon>Kinetoplastea</taxon>
        <taxon>Metakinetoplastina</taxon>
        <taxon>Trypanosomatida</taxon>
        <taxon>Trypanosomatidae</taxon>
        <taxon>Trypanosoma</taxon>
        <taxon>Duttonella</taxon>
    </lineage>
</organism>
<feature type="signal peptide" evidence="1">
    <location>
        <begin position="1"/>
        <end position="30"/>
    </location>
</feature>
<dbReference type="VEuPathDB" id="TriTrypDB:TvY486_0012020"/>
<keyword evidence="1" id="KW-0732">Signal</keyword>
<reference evidence="2 3" key="1">
    <citation type="journal article" date="2012" name="Proc. Natl. Acad. Sci. U.S.A.">
        <title>Antigenic diversity is generated by distinct evolutionary mechanisms in African trypanosome species.</title>
        <authorList>
            <person name="Jackson A.P."/>
            <person name="Berry A."/>
            <person name="Aslett M."/>
            <person name="Allison H.C."/>
            <person name="Burton P."/>
            <person name="Vavrova-Anderson J."/>
            <person name="Brown R."/>
            <person name="Browne H."/>
            <person name="Corton N."/>
            <person name="Hauser H."/>
            <person name="Gamble J."/>
            <person name="Gilderthorp R."/>
            <person name="Marcello L."/>
            <person name="McQuillan J."/>
            <person name="Otto T.D."/>
            <person name="Quail M.A."/>
            <person name="Sanders M.J."/>
            <person name="van Tonder A."/>
            <person name="Ginger M.L."/>
            <person name="Field M.C."/>
            <person name="Barry J.D."/>
            <person name="Hertz-Fowler C."/>
            <person name="Berriman M."/>
        </authorList>
    </citation>
    <scope>NUCLEOTIDE SEQUENCE</scope>
    <source>
        <strain evidence="2 3">Y486</strain>
    </source>
</reference>